<dbReference type="PROSITE" id="PS51918">
    <property type="entry name" value="RADICAL_SAM"/>
    <property type="match status" value="1"/>
</dbReference>
<dbReference type="Gene3D" id="3.40.50.280">
    <property type="entry name" value="Cobalamin-binding domain"/>
    <property type="match status" value="1"/>
</dbReference>
<keyword evidence="5" id="KW-0411">Iron-sulfur</keyword>
<comment type="cofactor">
    <cofactor evidence="1">
        <name>[4Fe-4S] cluster</name>
        <dbReference type="ChEBI" id="CHEBI:49883"/>
    </cofactor>
</comment>
<dbReference type="GO" id="GO:0003824">
    <property type="term" value="F:catalytic activity"/>
    <property type="evidence" value="ECO:0007669"/>
    <property type="project" value="InterPro"/>
</dbReference>
<evidence type="ECO:0000256" key="4">
    <source>
        <dbReference type="ARBA" id="ARBA00023004"/>
    </source>
</evidence>
<reference evidence="9" key="1">
    <citation type="journal article" date="2014" name="Int. J. Syst. Evol. Microbiol.">
        <title>Complete genome sequence of Corynebacterium casei LMG S-19264T (=DSM 44701T), isolated from a smear-ripened cheese.</title>
        <authorList>
            <consortium name="US DOE Joint Genome Institute (JGI-PGF)"/>
            <person name="Walter F."/>
            <person name="Albersmeier A."/>
            <person name="Kalinowski J."/>
            <person name="Ruckert C."/>
        </authorList>
    </citation>
    <scope>NUCLEOTIDE SEQUENCE</scope>
    <source>
        <strain evidence="9">KCTC 12711</strain>
    </source>
</reference>
<evidence type="ECO:0000256" key="3">
    <source>
        <dbReference type="ARBA" id="ARBA00022723"/>
    </source>
</evidence>
<dbReference type="AlphaFoldDB" id="A0A918VIE3"/>
<feature type="region of interest" description="Disordered" evidence="6">
    <location>
        <begin position="484"/>
        <end position="508"/>
    </location>
</feature>
<evidence type="ECO:0000256" key="1">
    <source>
        <dbReference type="ARBA" id="ARBA00001966"/>
    </source>
</evidence>
<dbReference type="InterPro" id="IPR006158">
    <property type="entry name" value="Cobalamin-bd"/>
</dbReference>
<proteinExistence type="predicted"/>
<comment type="caution">
    <text evidence="9">The sequence shown here is derived from an EMBL/GenBank/DDBJ whole genome shotgun (WGS) entry which is preliminary data.</text>
</comment>
<dbReference type="SFLD" id="SFLDG01082">
    <property type="entry name" value="B12-binding_domain_containing"/>
    <property type="match status" value="1"/>
</dbReference>
<evidence type="ECO:0000259" key="7">
    <source>
        <dbReference type="PROSITE" id="PS51332"/>
    </source>
</evidence>
<dbReference type="InterPro" id="IPR006638">
    <property type="entry name" value="Elp3/MiaA/NifB-like_rSAM"/>
</dbReference>
<reference evidence="9" key="2">
    <citation type="submission" date="2020-09" db="EMBL/GenBank/DDBJ databases">
        <authorList>
            <person name="Sun Q."/>
            <person name="Kim S."/>
        </authorList>
    </citation>
    <scope>NUCLEOTIDE SEQUENCE</scope>
    <source>
        <strain evidence="9">KCTC 12711</strain>
    </source>
</reference>
<dbReference type="SUPFAM" id="SSF52242">
    <property type="entry name" value="Cobalamin (vitamin B12)-binding domain"/>
    <property type="match status" value="1"/>
</dbReference>
<dbReference type="SMART" id="SM00729">
    <property type="entry name" value="Elp3"/>
    <property type="match status" value="1"/>
</dbReference>
<dbReference type="PROSITE" id="PS51332">
    <property type="entry name" value="B12_BINDING"/>
    <property type="match status" value="1"/>
</dbReference>
<dbReference type="SUPFAM" id="SSF102114">
    <property type="entry name" value="Radical SAM enzymes"/>
    <property type="match status" value="1"/>
</dbReference>
<keyword evidence="10" id="KW-1185">Reference proteome</keyword>
<dbReference type="InterPro" id="IPR036724">
    <property type="entry name" value="Cobalamin-bd_sf"/>
</dbReference>
<evidence type="ECO:0000313" key="10">
    <source>
        <dbReference type="Proteomes" id="UP000614811"/>
    </source>
</evidence>
<dbReference type="PANTHER" id="PTHR43409">
    <property type="entry name" value="ANAEROBIC MAGNESIUM-PROTOPORPHYRIN IX MONOMETHYL ESTER CYCLASE-RELATED"/>
    <property type="match status" value="1"/>
</dbReference>
<keyword evidence="2" id="KW-0949">S-adenosyl-L-methionine</keyword>
<dbReference type="CDD" id="cd01335">
    <property type="entry name" value="Radical_SAM"/>
    <property type="match status" value="1"/>
</dbReference>
<dbReference type="Pfam" id="PF13311">
    <property type="entry name" value="DUF4080"/>
    <property type="match status" value="1"/>
</dbReference>
<dbReference type="GO" id="GO:0005829">
    <property type="term" value="C:cytosol"/>
    <property type="evidence" value="ECO:0007669"/>
    <property type="project" value="TreeGrafter"/>
</dbReference>
<feature type="compositionally biased region" description="Polar residues" evidence="6">
    <location>
        <begin position="498"/>
        <end position="508"/>
    </location>
</feature>
<name>A0A918VIE3_9GAMM</name>
<dbReference type="InterPro" id="IPR058240">
    <property type="entry name" value="rSAM_sf"/>
</dbReference>
<keyword evidence="4" id="KW-0408">Iron</keyword>
<dbReference type="Pfam" id="PF02310">
    <property type="entry name" value="B12-binding"/>
    <property type="match status" value="1"/>
</dbReference>
<dbReference type="EMBL" id="BMXA01000002">
    <property type="protein sequence ID" value="GHA03928.1"/>
    <property type="molecule type" value="Genomic_DNA"/>
</dbReference>
<dbReference type="InterPro" id="IPR051198">
    <property type="entry name" value="BchE-like"/>
</dbReference>
<dbReference type="Proteomes" id="UP000614811">
    <property type="component" value="Unassembled WGS sequence"/>
</dbReference>
<evidence type="ECO:0000256" key="2">
    <source>
        <dbReference type="ARBA" id="ARBA00022691"/>
    </source>
</evidence>
<dbReference type="InterPro" id="IPR007197">
    <property type="entry name" value="rSAM"/>
</dbReference>
<dbReference type="GO" id="GO:0046872">
    <property type="term" value="F:metal ion binding"/>
    <property type="evidence" value="ECO:0007669"/>
    <property type="project" value="UniProtKB-KW"/>
</dbReference>
<sequence>MAEIVLCTLNARYIHASFGLRYLKANLGELSAQCEIQEFTLDARPEDVVELILASNPKIVGFGVYIWNVVQTEKVVSLLKVVAPDVIVVLGGPEVSYEYESQPIVVACDYLITGWGETSFASLARDLLSGRSRSAKVIQGEQPKLDAITMPYHLYSDDDIQHRLLYVEASRGCPFKCEFCLSALDKTAWPFDLDEFLLQMALLYERGARHFKFVDRTFNLKIKNSLRILQFFLDRMGDDLFLHFEVIPDHLPEALKSMIQQFPAGSLQFEIGIQTFNPEVQSLISRRQDNDKAKQNLAWIRQHTNAYIHADLIFGLPGEDRGSFARSFDALYALRPHEIQVGILKRLKGSPIIRHTESHELRFNPNPPYSIVANRDISFDDVQTMARFARYWGLIGNSGRFTHSLPLILDVSSSPFERFLMLADAIFELTGQTHKISLLRLFDLVFDIAVSRLSVDAEALKANITLDHRESGLKSIPKCLTGDNITHKSGYSEHQPRRSNSTRQARHR</sequence>
<protein>
    <submittedName>
        <fullName evidence="9">B12-binding domain-containing radical SAM protein</fullName>
    </submittedName>
</protein>
<organism evidence="9 10">
    <name type="scientific">Arenicella chitinivorans</name>
    <dbReference type="NCBI Taxonomy" id="1329800"/>
    <lineage>
        <taxon>Bacteria</taxon>
        <taxon>Pseudomonadati</taxon>
        <taxon>Pseudomonadota</taxon>
        <taxon>Gammaproteobacteria</taxon>
        <taxon>Arenicellales</taxon>
        <taxon>Arenicellaceae</taxon>
        <taxon>Arenicella</taxon>
    </lineage>
</organism>
<dbReference type="GO" id="GO:0031419">
    <property type="term" value="F:cobalamin binding"/>
    <property type="evidence" value="ECO:0007669"/>
    <property type="project" value="InterPro"/>
</dbReference>
<evidence type="ECO:0000256" key="5">
    <source>
        <dbReference type="ARBA" id="ARBA00023014"/>
    </source>
</evidence>
<evidence type="ECO:0000256" key="6">
    <source>
        <dbReference type="SAM" id="MobiDB-lite"/>
    </source>
</evidence>
<dbReference type="SFLD" id="SFLDS00029">
    <property type="entry name" value="Radical_SAM"/>
    <property type="match status" value="1"/>
</dbReference>
<feature type="domain" description="Radical SAM core" evidence="8">
    <location>
        <begin position="159"/>
        <end position="389"/>
    </location>
</feature>
<keyword evidence="3" id="KW-0479">Metal-binding</keyword>
<dbReference type="Pfam" id="PF04055">
    <property type="entry name" value="Radical_SAM"/>
    <property type="match status" value="1"/>
</dbReference>
<feature type="domain" description="B12-binding" evidence="7">
    <location>
        <begin position="2"/>
        <end position="134"/>
    </location>
</feature>
<dbReference type="Gene3D" id="3.80.30.20">
    <property type="entry name" value="tm_1862 like domain"/>
    <property type="match status" value="1"/>
</dbReference>
<accession>A0A918VIE3</accession>
<evidence type="ECO:0000313" key="9">
    <source>
        <dbReference type="EMBL" id="GHA03928.1"/>
    </source>
</evidence>
<dbReference type="InterPro" id="IPR025288">
    <property type="entry name" value="DUF4080"/>
</dbReference>
<evidence type="ECO:0000259" key="8">
    <source>
        <dbReference type="PROSITE" id="PS51918"/>
    </source>
</evidence>
<dbReference type="InterPro" id="IPR023404">
    <property type="entry name" value="rSAM_horseshoe"/>
</dbReference>
<gene>
    <name evidence="9" type="ORF">GCM10008090_11500</name>
</gene>
<dbReference type="PANTHER" id="PTHR43409:SF16">
    <property type="entry name" value="SLR0320 PROTEIN"/>
    <property type="match status" value="1"/>
</dbReference>
<dbReference type="GO" id="GO:0051536">
    <property type="term" value="F:iron-sulfur cluster binding"/>
    <property type="evidence" value="ECO:0007669"/>
    <property type="project" value="UniProtKB-KW"/>
</dbReference>